<gene>
    <name evidence="2" type="ORF">PAXINDRAFT_172255</name>
</gene>
<evidence type="ECO:0000313" key="2">
    <source>
        <dbReference type="EMBL" id="KIJ10104.1"/>
    </source>
</evidence>
<accession>A0A0C9SR13</accession>
<reference evidence="2 3" key="1">
    <citation type="submission" date="2014-06" db="EMBL/GenBank/DDBJ databases">
        <authorList>
            <consortium name="DOE Joint Genome Institute"/>
            <person name="Kuo A."/>
            <person name="Kohler A."/>
            <person name="Nagy L.G."/>
            <person name="Floudas D."/>
            <person name="Copeland A."/>
            <person name="Barry K.W."/>
            <person name="Cichocki N."/>
            <person name="Veneault-Fourrey C."/>
            <person name="LaButti K."/>
            <person name="Lindquist E.A."/>
            <person name="Lipzen A."/>
            <person name="Lundell T."/>
            <person name="Morin E."/>
            <person name="Murat C."/>
            <person name="Sun H."/>
            <person name="Tunlid A."/>
            <person name="Henrissat B."/>
            <person name="Grigoriev I.V."/>
            <person name="Hibbett D.S."/>
            <person name="Martin F."/>
            <person name="Nordberg H.P."/>
            <person name="Cantor M.N."/>
            <person name="Hua S.X."/>
        </authorList>
    </citation>
    <scope>NUCLEOTIDE SEQUENCE [LARGE SCALE GENOMIC DNA]</scope>
    <source>
        <strain evidence="2 3">ATCC 200175</strain>
    </source>
</reference>
<evidence type="ECO:0000256" key="1">
    <source>
        <dbReference type="SAM" id="MobiDB-lite"/>
    </source>
</evidence>
<evidence type="ECO:0000313" key="3">
    <source>
        <dbReference type="Proteomes" id="UP000053647"/>
    </source>
</evidence>
<feature type="compositionally biased region" description="Polar residues" evidence="1">
    <location>
        <begin position="94"/>
        <end position="109"/>
    </location>
</feature>
<proteinExistence type="predicted"/>
<protein>
    <submittedName>
        <fullName evidence="2">Uncharacterized protein</fullName>
    </submittedName>
</protein>
<feature type="compositionally biased region" description="Basic and acidic residues" evidence="1">
    <location>
        <begin position="49"/>
        <end position="68"/>
    </location>
</feature>
<dbReference type="AlphaFoldDB" id="A0A0C9SR13"/>
<keyword evidence="3" id="KW-1185">Reference proteome</keyword>
<organism evidence="2 3">
    <name type="scientific">Paxillus involutus ATCC 200175</name>
    <dbReference type="NCBI Taxonomy" id="664439"/>
    <lineage>
        <taxon>Eukaryota</taxon>
        <taxon>Fungi</taxon>
        <taxon>Dikarya</taxon>
        <taxon>Basidiomycota</taxon>
        <taxon>Agaricomycotina</taxon>
        <taxon>Agaricomycetes</taxon>
        <taxon>Agaricomycetidae</taxon>
        <taxon>Boletales</taxon>
        <taxon>Paxilineae</taxon>
        <taxon>Paxillaceae</taxon>
        <taxon>Paxillus</taxon>
    </lineage>
</organism>
<dbReference type="Proteomes" id="UP000053647">
    <property type="component" value="Unassembled WGS sequence"/>
</dbReference>
<dbReference type="EMBL" id="KN819417">
    <property type="protein sequence ID" value="KIJ10104.1"/>
    <property type="molecule type" value="Genomic_DNA"/>
</dbReference>
<feature type="region of interest" description="Disordered" evidence="1">
    <location>
        <begin position="46"/>
        <end position="109"/>
    </location>
</feature>
<name>A0A0C9SR13_PAXIN</name>
<dbReference type="HOGENOM" id="CLU_2197751_0_0_1"/>
<feature type="compositionally biased region" description="Polar residues" evidence="1">
    <location>
        <begin position="76"/>
        <end position="86"/>
    </location>
</feature>
<sequence length="109" mass="11849">MPLKVQGPVGRYSAAYVEPFLSKLPVVPSMDAAWLLNKSSNEIVVDGKGTSEEETIPKYEKKSSDHGHGIHLPCSRGSSGQEVNQVTRRREPSKPQSTEMIPFSPSSGP</sequence>
<reference evidence="3" key="2">
    <citation type="submission" date="2015-01" db="EMBL/GenBank/DDBJ databases">
        <title>Evolutionary Origins and Diversification of the Mycorrhizal Mutualists.</title>
        <authorList>
            <consortium name="DOE Joint Genome Institute"/>
            <consortium name="Mycorrhizal Genomics Consortium"/>
            <person name="Kohler A."/>
            <person name="Kuo A."/>
            <person name="Nagy L.G."/>
            <person name="Floudas D."/>
            <person name="Copeland A."/>
            <person name="Barry K.W."/>
            <person name="Cichocki N."/>
            <person name="Veneault-Fourrey C."/>
            <person name="LaButti K."/>
            <person name="Lindquist E.A."/>
            <person name="Lipzen A."/>
            <person name="Lundell T."/>
            <person name="Morin E."/>
            <person name="Murat C."/>
            <person name="Riley R."/>
            <person name="Ohm R."/>
            <person name="Sun H."/>
            <person name="Tunlid A."/>
            <person name="Henrissat B."/>
            <person name="Grigoriev I.V."/>
            <person name="Hibbett D.S."/>
            <person name="Martin F."/>
        </authorList>
    </citation>
    <scope>NUCLEOTIDE SEQUENCE [LARGE SCALE GENOMIC DNA]</scope>
    <source>
        <strain evidence="3">ATCC 200175</strain>
    </source>
</reference>